<feature type="domain" description="Alpha-2-macroglobulin" evidence="3">
    <location>
        <begin position="652"/>
        <end position="745"/>
    </location>
</feature>
<proteinExistence type="predicted"/>
<feature type="non-terminal residue" evidence="5">
    <location>
        <position position="1"/>
    </location>
</feature>
<organism evidence="5 6">
    <name type="scientific">Mya arenaria</name>
    <name type="common">Soft-shell clam</name>
    <dbReference type="NCBI Taxonomy" id="6604"/>
    <lineage>
        <taxon>Eukaryota</taxon>
        <taxon>Metazoa</taxon>
        <taxon>Spiralia</taxon>
        <taxon>Lophotrochozoa</taxon>
        <taxon>Mollusca</taxon>
        <taxon>Bivalvia</taxon>
        <taxon>Autobranchia</taxon>
        <taxon>Heteroconchia</taxon>
        <taxon>Euheterodonta</taxon>
        <taxon>Imparidentia</taxon>
        <taxon>Neoheterodontei</taxon>
        <taxon>Myida</taxon>
        <taxon>Myoidea</taxon>
        <taxon>Myidae</taxon>
        <taxon>Mya</taxon>
    </lineage>
</organism>
<dbReference type="InterPro" id="IPR036595">
    <property type="entry name" value="A-macroglobulin_rcpt-bd_sf"/>
</dbReference>
<evidence type="ECO:0000313" key="6">
    <source>
        <dbReference type="Proteomes" id="UP001164746"/>
    </source>
</evidence>
<dbReference type="InterPro" id="IPR008993">
    <property type="entry name" value="TIMP-like_OB-fold"/>
</dbReference>
<dbReference type="Pfam" id="PF07703">
    <property type="entry name" value="A2M_BRD"/>
    <property type="match status" value="1"/>
</dbReference>
<dbReference type="PANTHER" id="PTHR11412:SF166">
    <property type="entry name" value="NTR DOMAIN-CONTAINING PROTEIN"/>
    <property type="match status" value="1"/>
</dbReference>
<keyword evidence="1" id="KW-1015">Disulfide bond</keyword>
<sequence length="1389" mass="156496">MKVTAENVIQYQELAGPKKKDQKPTHVTMVADFPDGSQSSREIVIGYKSGYLIVQTDKPLYTPREDVNVRVLAMDESLKPILDQNVYIDIRTPSSDVAGGAEVMTVDRKTFTGSKTGFYRHKFSLPPYPQIGEWTIRAYLPGKYDTETIVPFEVKEFVLPTFGVKITSSDEYILEDMEEVKVKIDATYVYGKKVQGSAGLQFSIVEDNGAKNEVFTKTRNDLINGLTEFTIDVGDLIDARGGGFPENARLLLEADVIEDATGKEEKSSEDFLVFTKSPFRFDLSRSKNTYRPGMSYYLKIDMTFVNGRTAAKQRIKIRYYEENEEKQMAKDEYITNDKGQLMEPVSTGNHQQQLHFHIVSRGEIVYNKFNVPTNEINMRMENDIPQKISPGARLLAFYVDTNGDAIVADSTKFAVDPMCRGEPLTLKTEETTLDPGATGKLTVTGPSDMWVGFNIMDKALLLLNSDNILKHDTIFQALDSHDLGCGAGSGMNAEEIFKNAGLTILTNANADQAALRRTSEHCDKAKRRRRRSASPLKCHPKMHNCCEIGELLADGLLEWKDNQLDHRNIVVDLNPREDCMAKAMAIRRKKHITHECITSIYKFCLEKLASELRDQGLEGRSIFADDEQYKKDVNALIELGSFLTKRSNFETSFFFEEHQLSQGGPLKRSVKFRDSITEWSVQAIGLSATEGACIAESVDVKTFKKFFIQLDLPYKATRFEHPVHGDRPARTYNLDLALPKTALTGTGSATAYVESNIMDAVVATLLDGVDKMFTEPKYCGEQTMIMTAPIVYGMHYLKQTGQETAENEQQGTAWIKIGISREISEFQKIDGSYGAWQHWPTSLLTAFVAKVFCQAEKVVDGVVVKESLQRTLNYIANNQKGTGYFVDNNPVIHKEMQPVQDAVSNAQSYLEVLPAGNFQNKYLLAITTYALALSNSKHKGTFKNLLLEAVTERENMMYWSDHDGNEATAADVETTAYALLAFLKFDDIRTSGKIVTWLTGQRKAIGVWYTTQDTVVALQALAEYSVRTYNREVNLDIEIRNDQTLHKVSVTNDNALLQKVIPELLVKGTNNQFKVTVSGSGTARMNIELRWNRKALPNEKCYFDVSPIEINEVNPAFAGSSKDRPCNVCGRCPGDDIDNENEGIDYNDVDDAIHNRRKKREADVETPQKCVTFEVKTVDDDKSLMSIVKVNLETDVKAIEDDFKELMTNGVIDRYEMPEDGKSFVIFYINEISQVPRKFIFRLEDNFQGSTVSRQPATVVVYDYYKPGQCSSPVDEELFDYTVKFSKLSRDKKAQTTKPTDMVANYACNLEKANFVYKVTIEETTFDAKVNMRYATAVIDSVILAGKENQNPDDEITLEWKLMCKHPDLKVGKTYYIVGKDPTIYNGDN</sequence>
<dbReference type="Pfam" id="PF00207">
    <property type="entry name" value="A2M"/>
    <property type="match status" value="1"/>
</dbReference>
<dbReference type="InterPro" id="IPR011626">
    <property type="entry name" value="Alpha-macroglobulin_TED"/>
</dbReference>
<dbReference type="InterPro" id="IPR008930">
    <property type="entry name" value="Terpenoid_cyclase/PrenylTrfase"/>
</dbReference>
<dbReference type="Pfam" id="PF07678">
    <property type="entry name" value="TED_complement"/>
    <property type="match status" value="2"/>
</dbReference>
<dbReference type="Gene3D" id="2.40.50.120">
    <property type="match status" value="1"/>
</dbReference>
<dbReference type="SUPFAM" id="SSF48239">
    <property type="entry name" value="Terpenoid cyclases/Protein prenyltransferases"/>
    <property type="match status" value="1"/>
</dbReference>
<dbReference type="Gene3D" id="1.20.91.20">
    <property type="entry name" value="Anaphylotoxins (complement system)"/>
    <property type="match status" value="1"/>
</dbReference>
<dbReference type="InterPro" id="IPR002890">
    <property type="entry name" value="MG2"/>
</dbReference>
<dbReference type="Gene3D" id="1.20.50.70">
    <property type="match status" value="1"/>
</dbReference>
<dbReference type="InterPro" id="IPR001599">
    <property type="entry name" value="Macroglobln_a2"/>
</dbReference>
<dbReference type="Pfam" id="PF01759">
    <property type="entry name" value="NTR"/>
    <property type="match status" value="1"/>
</dbReference>
<name>A0ABY7FSS1_MYAAR</name>
<gene>
    <name evidence="5" type="ORF">MAR_037595</name>
</gene>
<dbReference type="Gene3D" id="2.60.40.1940">
    <property type="match status" value="1"/>
</dbReference>
<feature type="domain" description="Alpha-2-macroglobulin bait region" evidence="2">
    <location>
        <begin position="281"/>
        <end position="463"/>
    </location>
</feature>
<dbReference type="SMART" id="SM01419">
    <property type="entry name" value="Thiol-ester_cl"/>
    <property type="match status" value="1"/>
</dbReference>
<dbReference type="Pfam" id="PF07677">
    <property type="entry name" value="A2M_recep"/>
    <property type="match status" value="1"/>
</dbReference>
<dbReference type="InterPro" id="IPR047565">
    <property type="entry name" value="Alpha-macroglob_thiol-ester_cl"/>
</dbReference>
<accession>A0ABY7FSS1</accession>
<feature type="domain" description="Alpha-macroglobulin receptor-binding" evidence="4">
    <location>
        <begin position="1183"/>
        <end position="1274"/>
    </location>
</feature>
<reference evidence="5" key="1">
    <citation type="submission" date="2022-11" db="EMBL/GenBank/DDBJ databases">
        <title>Centuries of genome instability and evolution in soft-shell clam transmissible cancer (bioRxiv).</title>
        <authorList>
            <person name="Hart S.F.M."/>
            <person name="Yonemitsu M.A."/>
            <person name="Giersch R.M."/>
            <person name="Beal B.F."/>
            <person name="Arriagada G."/>
            <person name="Davis B.W."/>
            <person name="Ostrander E.A."/>
            <person name="Goff S.P."/>
            <person name="Metzger M.J."/>
        </authorList>
    </citation>
    <scope>NUCLEOTIDE SEQUENCE</scope>
    <source>
        <strain evidence="5">MELC-2E11</strain>
        <tissue evidence="5">Siphon/mantle</tissue>
    </source>
</reference>
<dbReference type="InterPro" id="IPR018933">
    <property type="entry name" value="Netrin_module_non-TIMP"/>
</dbReference>
<dbReference type="PANTHER" id="PTHR11412">
    <property type="entry name" value="MACROGLOBULIN / COMPLEMENT"/>
    <property type="match status" value="1"/>
</dbReference>
<dbReference type="SMART" id="SM01360">
    <property type="entry name" value="A2M"/>
    <property type="match status" value="1"/>
</dbReference>
<evidence type="ECO:0000259" key="4">
    <source>
        <dbReference type="SMART" id="SM01361"/>
    </source>
</evidence>
<dbReference type="InterPro" id="IPR050473">
    <property type="entry name" value="A2M/Complement_sys"/>
</dbReference>
<dbReference type="Gene3D" id="2.20.130.20">
    <property type="match status" value="1"/>
</dbReference>
<dbReference type="InterPro" id="IPR041555">
    <property type="entry name" value="MG3"/>
</dbReference>
<keyword evidence="6" id="KW-1185">Reference proteome</keyword>
<dbReference type="InterPro" id="IPR011625">
    <property type="entry name" value="A2M_N_BRD"/>
</dbReference>
<dbReference type="SUPFAM" id="SSF50242">
    <property type="entry name" value="TIMP-like"/>
    <property type="match status" value="1"/>
</dbReference>
<dbReference type="Pfam" id="PF17791">
    <property type="entry name" value="MG3"/>
    <property type="match status" value="1"/>
</dbReference>
<dbReference type="SMART" id="SM01361">
    <property type="entry name" value="A2M_recep"/>
    <property type="match status" value="1"/>
</dbReference>
<protein>
    <submittedName>
        <fullName evidence="5">CO3-like protein</fullName>
    </submittedName>
</protein>
<evidence type="ECO:0000259" key="2">
    <source>
        <dbReference type="SMART" id="SM01359"/>
    </source>
</evidence>
<evidence type="ECO:0000256" key="1">
    <source>
        <dbReference type="ARBA" id="ARBA00023157"/>
    </source>
</evidence>
<dbReference type="InterPro" id="IPR009048">
    <property type="entry name" value="A-macroglobulin_rcpt-bd"/>
</dbReference>
<dbReference type="Gene3D" id="1.50.10.20">
    <property type="match status" value="2"/>
</dbReference>
<dbReference type="SUPFAM" id="SSF49410">
    <property type="entry name" value="Alpha-macroglobulin receptor domain"/>
    <property type="match status" value="1"/>
</dbReference>
<evidence type="ECO:0000313" key="5">
    <source>
        <dbReference type="EMBL" id="WAR23926.1"/>
    </source>
</evidence>
<dbReference type="Gene3D" id="2.60.40.690">
    <property type="entry name" value="Alpha-macroglobulin, receptor-binding domain"/>
    <property type="match status" value="1"/>
</dbReference>
<dbReference type="Pfam" id="PF01835">
    <property type="entry name" value="MG2"/>
    <property type="match status" value="1"/>
</dbReference>
<evidence type="ECO:0000259" key="3">
    <source>
        <dbReference type="SMART" id="SM01360"/>
    </source>
</evidence>
<dbReference type="SMART" id="SM01359">
    <property type="entry name" value="A2M_N_2"/>
    <property type="match status" value="1"/>
</dbReference>
<dbReference type="EMBL" id="CP111024">
    <property type="protein sequence ID" value="WAR23926.1"/>
    <property type="molecule type" value="Genomic_DNA"/>
</dbReference>
<dbReference type="Proteomes" id="UP001164746">
    <property type="component" value="Chromosome 13"/>
</dbReference>
<dbReference type="Gene3D" id="2.60.40.1930">
    <property type="match status" value="2"/>
</dbReference>